<keyword evidence="2" id="KW-1185">Reference proteome</keyword>
<dbReference type="AlphaFoldDB" id="A0A2I0R4I1"/>
<accession>A0A2I0R4I1</accession>
<name>A0A2I0R4I1_9FLAO</name>
<dbReference type="EMBL" id="PJNI01000003">
    <property type="protein sequence ID" value="PKR81468.1"/>
    <property type="molecule type" value="Genomic_DNA"/>
</dbReference>
<evidence type="ECO:0000313" key="1">
    <source>
        <dbReference type="EMBL" id="PKR81468.1"/>
    </source>
</evidence>
<comment type="caution">
    <text evidence="1">The sequence shown here is derived from an EMBL/GenBank/DDBJ whole genome shotgun (WGS) entry which is preliminary data.</text>
</comment>
<proteinExistence type="predicted"/>
<dbReference type="RefSeq" id="WP_101333948.1">
    <property type="nucleotide sequence ID" value="NZ_PJNI01000003.1"/>
</dbReference>
<reference evidence="1 2" key="1">
    <citation type="submission" date="2017-12" db="EMBL/GenBank/DDBJ databases">
        <title>The draft genome sequence of Brumimicrobium saltpan LHR20.</title>
        <authorList>
            <person name="Do Z.-J."/>
            <person name="Luo H.-R."/>
        </authorList>
    </citation>
    <scope>NUCLEOTIDE SEQUENCE [LARGE SCALE GENOMIC DNA]</scope>
    <source>
        <strain evidence="1 2">LHR20</strain>
    </source>
</reference>
<dbReference type="OrthoDB" id="1467262at2"/>
<protein>
    <submittedName>
        <fullName evidence="1">Uncharacterized protein</fullName>
    </submittedName>
</protein>
<organism evidence="1 2">
    <name type="scientific">Brumimicrobium salinarum</name>
    <dbReference type="NCBI Taxonomy" id="2058658"/>
    <lineage>
        <taxon>Bacteria</taxon>
        <taxon>Pseudomonadati</taxon>
        <taxon>Bacteroidota</taxon>
        <taxon>Flavobacteriia</taxon>
        <taxon>Flavobacteriales</taxon>
        <taxon>Crocinitomicaceae</taxon>
        <taxon>Brumimicrobium</taxon>
    </lineage>
</organism>
<dbReference type="Proteomes" id="UP000236654">
    <property type="component" value="Unassembled WGS sequence"/>
</dbReference>
<evidence type="ECO:0000313" key="2">
    <source>
        <dbReference type="Proteomes" id="UP000236654"/>
    </source>
</evidence>
<gene>
    <name evidence="1" type="ORF">CW751_05285</name>
</gene>
<sequence length="125" mass="14285">MKIDNIYVIENNKFGKAIAAWAEDKRIQVTFTIQKKNDLSEIVDGVVLFHENHDFSKEDLEIEQSLDKKNIAIHKVDINGTLVATNSNFNMWLDRNRPSNLLILGDDNISENVNLDKFLKGIDGQ</sequence>